<dbReference type="AlphaFoldDB" id="A0ABD2QJK8"/>
<feature type="region of interest" description="Disordered" evidence="1">
    <location>
        <begin position="1"/>
        <end position="27"/>
    </location>
</feature>
<gene>
    <name evidence="2" type="ORF">Ciccas_001588</name>
</gene>
<keyword evidence="3" id="KW-1185">Reference proteome</keyword>
<reference evidence="2 3" key="1">
    <citation type="submission" date="2024-11" db="EMBL/GenBank/DDBJ databases">
        <title>Adaptive evolution of stress response genes in parasites aligns with host niche diversity.</title>
        <authorList>
            <person name="Hahn C."/>
            <person name="Resl P."/>
        </authorList>
    </citation>
    <scope>NUCLEOTIDE SEQUENCE [LARGE SCALE GENOMIC DNA]</scope>
    <source>
        <strain evidence="2">EGGRZ-B1_66</strain>
        <tissue evidence="2">Body</tissue>
    </source>
</reference>
<organism evidence="2 3">
    <name type="scientific">Cichlidogyrus casuarinus</name>
    <dbReference type="NCBI Taxonomy" id="1844966"/>
    <lineage>
        <taxon>Eukaryota</taxon>
        <taxon>Metazoa</taxon>
        <taxon>Spiralia</taxon>
        <taxon>Lophotrochozoa</taxon>
        <taxon>Platyhelminthes</taxon>
        <taxon>Monogenea</taxon>
        <taxon>Monopisthocotylea</taxon>
        <taxon>Dactylogyridea</taxon>
        <taxon>Ancyrocephalidae</taxon>
        <taxon>Cichlidogyrus</taxon>
    </lineage>
</organism>
<comment type="caution">
    <text evidence="2">The sequence shown here is derived from an EMBL/GenBank/DDBJ whole genome shotgun (WGS) entry which is preliminary data.</text>
</comment>
<dbReference type="Proteomes" id="UP001626550">
    <property type="component" value="Unassembled WGS sequence"/>
</dbReference>
<evidence type="ECO:0000256" key="1">
    <source>
        <dbReference type="SAM" id="MobiDB-lite"/>
    </source>
</evidence>
<proteinExistence type="predicted"/>
<evidence type="ECO:0000313" key="3">
    <source>
        <dbReference type="Proteomes" id="UP001626550"/>
    </source>
</evidence>
<sequence>MSQSQFLSADEISPSDINVDMDDDQNDRYYEKPKKKLKSQIASSPLEYSTTNTTLSDLFSTTI</sequence>
<protein>
    <submittedName>
        <fullName evidence="2">Uncharacterized protein</fullName>
    </submittedName>
</protein>
<evidence type="ECO:0000313" key="2">
    <source>
        <dbReference type="EMBL" id="KAL3319718.1"/>
    </source>
</evidence>
<dbReference type="EMBL" id="JBJKFK010000107">
    <property type="protein sequence ID" value="KAL3319718.1"/>
    <property type="molecule type" value="Genomic_DNA"/>
</dbReference>
<name>A0ABD2QJK8_9PLAT</name>
<accession>A0ABD2QJK8</accession>